<dbReference type="CDD" id="cd06989">
    <property type="entry name" value="cupin_DRT102"/>
    <property type="match status" value="1"/>
</dbReference>
<dbReference type="InterPro" id="IPR011051">
    <property type="entry name" value="RmlC_Cupin_sf"/>
</dbReference>
<comment type="caution">
    <text evidence="1">The sequence shown here is derived from an EMBL/GenBank/DDBJ whole genome shotgun (WGS) entry which is preliminary data.</text>
</comment>
<reference evidence="2" key="1">
    <citation type="journal article" date="2019" name="Int. J. Syst. Evol. Microbiol.">
        <title>The Global Catalogue of Microorganisms (GCM) 10K type strain sequencing project: providing services to taxonomists for standard genome sequencing and annotation.</title>
        <authorList>
            <consortium name="The Broad Institute Genomics Platform"/>
            <consortium name="The Broad Institute Genome Sequencing Center for Infectious Disease"/>
            <person name="Wu L."/>
            <person name="Ma J."/>
        </authorList>
    </citation>
    <scope>NUCLEOTIDE SEQUENCE [LARGE SCALE GENOMIC DNA]</scope>
    <source>
        <strain evidence="2">JCM 17441</strain>
    </source>
</reference>
<dbReference type="Proteomes" id="UP001500620">
    <property type="component" value="Unassembled WGS sequence"/>
</dbReference>
<dbReference type="EMBL" id="BAABAT010000001">
    <property type="protein sequence ID" value="GAA4243721.1"/>
    <property type="molecule type" value="Genomic_DNA"/>
</dbReference>
<keyword evidence="2" id="KW-1185">Reference proteome</keyword>
<protein>
    <submittedName>
        <fullName evidence="1">Cupin domain-containing protein</fullName>
    </submittedName>
</protein>
<name>A0ABP8CUX3_9ACTN</name>
<dbReference type="Gene3D" id="2.60.120.10">
    <property type="entry name" value="Jelly Rolls"/>
    <property type="match status" value="1"/>
</dbReference>
<dbReference type="RefSeq" id="WP_345120493.1">
    <property type="nucleotide sequence ID" value="NZ_BAABAT010000001.1"/>
</dbReference>
<evidence type="ECO:0000313" key="1">
    <source>
        <dbReference type="EMBL" id="GAA4243721.1"/>
    </source>
</evidence>
<sequence length="125" mass="13886">MLPEDVGWEPFPAFPPEARLAVVVGRPTEAELYVIRVKVPSGVKLMPHRHPEDRVYTVMSGVFYVGLGERFDGEKLEAYPPGAVVVLPGGTPHFHWAKSGEYVTQVMAMGPLGLEYVDPEDDPRR</sequence>
<organism evidence="1 2">
    <name type="scientific">Dactylosporangium darangshiense</name>
    <dbReference type="NCBI Taxonomy" id="579108"/>
    <lineage>
        <taxon>Bacteria</taxon>
        <taxon>Bacillati</taxon>
        <taxon>Actinomycetota</taxon>
        <taxon>Actinomycetes</taxon>
        <taxon>Micromonosporales</taxon>
        <taxon>Micromonosporaceae</taxon>
        <taxon>Dactylosporangium</taxon>
    </lineage>
</organism>
<dbReference type="InterPro" id="IPR014710">
    <property type="entry name" value="RmlC-like_jellyroll"/>
</dbReference>
<evidence type="ECO:0000313" key="2">
    <source>
        <dbReference type="Proteomes" id="UP001500620"/>
    </source>
</evidence>
<dbReference type="SUPFAM" id="SSF51182">
    <property type="entry name" value="RmlC-like cupins"/>
    <property type="match status" value="1"/>
</dbReference>
<accession>A0ABP8CUX3</accession>
<gene>
    <name evidence="1" type="ORF">GCM10022255_003930</name>
</gene>
<proteinExistence type="predicted"/>